<accession>A0A834KCF3</accession>
<evidence type="ECO:0000313" key="1">
    <source>
        <dbReference type="EMBL" id="KAF7404196.1"/>
    </source>
</evidence>
<name>A0A834KCF3_VESPE</name>
<keyword evidence="2" id="KW-1185">Reference proteome</keyword>
<dbReference type="EMBL" id="JACSDY010000016">
    <property type="protein sequence ID" value="KAF7404196.1"/>
    <property type="molecule type" value="Genomic_DNA"/>
</dbReference>
<evidence type="ECO:0000313" key="2">
    <source>
        <dbReference type="Proteomes" id="UP000600918"/>
    </source>
</evidence>
<dbReference type="AlphaFoldDB" id="A0A834KCF3"/>
<gene>
    <name evidence="1" type="ORF">H0235_014890</name>
</gene>
<comment type="caution">
    <text evidence="1">The sequence shown here is derived from an EMBL/GenBank/DDBJ whole genome shotgun (WGS) entry which is preliminary data.</text>
</comment>
<protein>
    <submittedName>
        <fullName evidence="1">Uncharacterized protein</fullName>
    </submittedName>
</protein>
<proteinExistence type="predicted"/>
<dbReference type="Proteomes" id="UP000600918">
    <property type="component" value="Unassembled WGS sequence"/>
</dbReference>
<reference evidence="1" key="1">
    <citation type="journal article" date="2020" name="G3 (Bethesda)">
        <title>High-Quality Assemblies for Three Invasive Social Wasps from the &lt;i&gt;Vespula&lt;/i&gt; Genus.</title>
        <authorList>
            <person name="Harrop T.W.R."/>
            <person name="Guhlin J."/>
            <person name="McLaughlin G.M."/>
            <person name="Permina E."/>
            <person name="Stockwell P."/>
            <person name="Gilligan J."/>
            <person name="Le Lec M.F."/>
            <person name="Gruber M.A.M."/>
            <person name="Quinn O."/>
            <person name="Lovegrove M."/>
            <person name="Duncan E.J."/>
            <person name="Remnant E.J."/>
            <person name="Van Eeckhoven J."/>
            <person name="Graham B."/>
            <person name="Knapp R.A."/>
            <person name="Langford K.W."/>
            <person name="Kronenberg Z."/>
            <person name="Press M.O."/>
            <person name="Eacker S.M."/>
            <person name="Wilson-Rankin E.E."/>
            <person name="Purcell J."/>
            <person name="Lester P.J."/>
            <person name="Dearden P.K."/>
        </authorList>
    </citation>
    <scope>NUCLEOTIDE SEQUENCE</scope>
    <source>
        <strain evidence="1">Volc-1</strain>
    </source>
</reference>
<sequence>MISTSKEIKEHTVEGLAIKEIKLTSSFRKSRQRTSFHNDEDDHCQSGFGLHVEFSTFQGIQNSKLIPREPTKPPLRKPNMPWLIYSFTDLAEINHIPSQWKNLVK</sequence>
<organism evidence="1 2">
    <name type="scientific">Vespula pensylvanica</name>
    <name type="common">Western yellow jacket</name>
    <name type="synonym">Wasp</name>
    <dbReference type="NCBI Taxonomy" id="30213"/>
    <lineage>
        <taxon>Eukaryota</taxon>
        <taxon>Metazoa</taxon>
        <taxon>Ecdysozoa</taxon>
        <taxon>Arthropoda</taxon>
        <taxon>Hexapoda</taxon>
        <taxon>Insecta</taxon>
        <taxon>Pterygota</taxon>
        <taxon>Neoptera</taxon>
        <taxon>Endopterygota</taxon>
        <taxon>Hymenoptera</taxon>
        <taxon>Apocrita</taxon>
        <taxon>Aculeata</taxon>
        <taxon>Vespoidea</taxon>
        <taxon>Vespidae</taxon>
        <taxon>Vespinae</taxon>
        <taxon>Vespula</taxon>
    </lineage>
</organism>